<keyword evidence="1" id="KW-1133">Transmembrane helix</keyword>
<dbReference type="AlphaFoldDB" id="A0A133UKY4"/>
<sequence>MVRKRGISSSMIVVVVAILVGVSIGSYFVVKGDFFEEGKNYDRLEEGEALITENVVELGLRFNEIKEYFDNIESYKTRYTTSAKERAGWTTGASEEEFQEVGFVEAYSILVRHYKTLFSFESEKELTEGRVSEYLVDKFRSRGYSLPENAFIAMTKDEWVIYLRNNKNSKTLFRIQQDKDRLTVKEANLSISIYSDLNRFDSVRGADKNYESFHEEMVKMWKKHYDYDPQSKAVKNYKTRVSESKWKKVIENGRFAICDDSFARYYKHISQGKPGFGITFRERNIAGGIFIGGDIPQISRKGIKLAKILEKRLE</sequence>
<protein>
    <submittedName>
        <fullName evidence="2">Uncharacterized protein</fullName>
    </submittedName>
</protein>
<reference evidence="2 3" key="1">
    <citation type="journal article" date="2016" name="Sci. Rep.">
        <title>Metabolic traits of an uncultured archaeal lineage -MSBL1- from brine pools of the Red Sea.</title>
        <authorList>
            <person name="Mwirichia R."/>
            <person name="Alam I."/>
            <person name="Rashid M."/>
            <person name="Vinu M."/>
            <person name="Ba-Alawi W."/>
            <person name="Anthony Kamau A."/>
            <person name="Kamanda Ngugi D."/>
            <person name="Goker M."/>
            <person name="Klenk H.P."/>
            <person name="Bajic V."/>
            <person name="Stingl U."/>
        </authorList>
    </citation>
    <scope>NUCLEOTIDE SEQUENCE [LARGE SCALE GENOMIC DNA]</scope>
    <source>
        <strain evidence="2">SCGC-AAA259E19</strain>
    </source>
</reference>
<organism evidence="2 3">
    <name type="scientific">candidate division MSBL1 archaeon SCGC-AAA259E19</name>
    <dbReference type="NCBI Taxonomy" id="1698264"/>
    <lineage>
        <taxon>Archaea</taxon>
        <taxon>Methanobacteriati</taxon>
        <taxon>Methanobacteriota</taxon>
        <taxon>candidate division MSBL1</taxon>
    </lineage>
</organism>
<gene>
    <name evidence="2" type="ORF">AKJ65_03240</name>
</gene>
<proteinExistence type="predicted"/>
<name>A0A133UKY4_9EURY</name>
<keyword evidence="1" id="KW-0812">Transmembrane</keyword>
<evidence type="ECO:0000313" key="2">
    <source>
        <dbReference type="EMBL" id="KXA94851.1"/>
    </source>
</evidence>
<dbReference type="EMBL" id="LHXO01000036">
    <property type="protein sequence ID" value="KXA94851.1"/>
    <property type="molecule type" value="Genomic_DNA"/>
</dbReference>
<comment type="caution">
    <text evidence="2">The sequence shown here is derived from an EMBL/GenBank/DDBJ whole genome shotgun (WGS) entry which is preliminary data.</text>
</comment>
<keyword evidence="1" id="KW-0472">Membrane</keyword>
<feature type="transmembrane region" description="Helical" evidence="1">
    <location>
        <begin position="12"/>
        <end position="30"/>
    </location>
</feature>
<accession>A0A133UKY4</accession>
<dbReference type="Proteomes" id="UP000070284">
    <property type="component" value="Unassembled WGS sequence"/>
</dbReference>
<evidence type="ECO:0000256" key="1">
    <source>
        <dbReference type="SAM" id="Phobius"/>
    </source>
</evidence>
<keyword evidence="3" id="KW-1185">Reference proteome</keyword>
<evidence type="ECO:0000313" key="3">
    <source>
        <dbReference type="Proteomes" id="UP000070284"/>
    </source>
</evidence>